<comment type="caution">
    <text evidence="2">The sequence shown here is derived from an EMBL/GenBank/DDBJ whole genome shotgun (WGS) entry which is preliminary data.</text>
</comment>
<name>A0A3A8IFZ9_9BACT</name>
<dbReference type="OrthoDB" id="4392084at2"/>
<organism evidence="2 3">
    <name type="scientific">Corallococcus terminator</name>
    <dbReference type="NCBI Taxonomy" id="2316733"/>
    <lineage>
        <taxon>Bacteria</taxon>
        <taxon>Pseudomonadati</taxon>
        <taxon>Myxococcota</taxon>
        <taxon>Myxococcia</taxon>
        <taxon>Myxococcales</taxon>
        <taxon>Cystobacterineae</taxon>
        <taxon>Myxococcaceae</taxon>
        <taxon>Corallococcus</taxon>
    </lineage>
</organism>
<dbReference type="InterPro" id="IPR055222">
    <property type="entry name" value="PRISE-like_Rossmann-fold"/>
</dbReference>
<dbReference type="Pfam" id="PF22917">
    <property type="entry name" value="PRISE"/>
    <property type="match status" value="1"/>
</dbReference>
<accession>A0A3A8IFZ9</accession>
<dbReference type="RefSeq" id="WP_120543215.1">
    <property type="nucleotide sequence ID" value="NZ_RAVZ01000195.1"/>
</dbReference>
<protein>
    <submittedName>
        <fullName evidence="2">SDR family oxidoreductase</fullName>
    </submittedName>
</protein>
<sequence length="353" mass="39394">MTTKHTALVLGATGIIGRNLITHLDTRPDWTVKAVARGAPDFATRAEVRSLDLLSPDSFAGAAEWLKDVTHVFFAAYQERPDAAELSRVNVALLRNTVEALEKHAPGFRHVSFIQGGKAYGAQFGLYKTPAKETDPRHFPPNFYYDQEDYLRDASKGRRWTWTALRPDMMMGLAVGNPMNLGNLIGVYASLCKALRVPLRFPSTPRAYSILANVTDATVLAKAMEWAALNEACAGEIFNITNGDVFRWSQVFPRIADAFGIECADPQPFSLTEAMKDKAPVWEALTQRHGLHPHGLKKLANWAFGDFIFHVENDAFFDVNKARRFGFQEMHLDSTQAMVALMRQLQAEKLIPA</sequence>
<reference evidence="3" key="1">
    <citation type="submission" date="2018-09" db="EMBL/GenBank/DDBJ databases">
        <authorList>
            <person name="Livingstone P.G."/>
            <person name="Whitworth D.E."/>
        </authorList>
    </citation>
    <scope>NUCLEOTIDE SEQUENCE [LARGE SCALE GENOMIC DNA]</scope>
    <source>
        <strain evidence="3">CA054A</strain>
    </source>
</reference>
<feature type="domain" description="PRISE-like Rossmann-fold" evidence="1">
    <location>
        <begin position="66"/>
        <end position="352"/>
    </location>
</feature>
<evidence type="ECO:0000259" key="1">
    <source>
        <dbReference type="Pfam" id="PF22917"/>
    </source>
</evidence>
<evidence type="ECO:0000313" key="2">
    <source>
        <dbReference type="EMBL" id="RKG82379.1"/>
    </source>
</evidence>
<gene>
    <name evidence="2" type="ORF">D7V88_25300</name>
</gene>
<dbReference type="CDD" id="cd08948">
    <property type="entry name" value="5beta-POR_like_SDR_a"/>
    <property type="match status" value="1"/>
</dbReference>
<dbReference type="Gene3D" id="3.40.50.720">
    <property type="entry name" value="NAD(P)-binding Rossmann-like Domain"/>
    <property type="match status" value="1"/>
</dbReference>
<proteinExistence type="predicted"/>
<dbReference type="PANTHER" id="PTHR32487:SF0">
    <property type="entry name" value="3-OXO-DELTA(4,5)-STEROID 5-BETA-REDUCTASE"/>
    <property type="match status" value="1"/>
</dbReference>
<dbReference type="InterPro" id="IPR036291">
    <property type="entry name" value="NAD(P)-bd_dom_sf"/>
</dbReference>
<evidence type="ECO:0000313" key="3">
    <source>
        <dbReference type="Proteomes" id="UP000268094"/>
    </source>
</evidence>
<dbReference type="SUPFAM" id="SSF51735">
    <property type="entry name" value="NAD(P)-binding Rossmann-fold domains"/>
    <property type="match status" value="1"/>
</dbReference>
<dbReference type="Proteomes" id="UP000268094">
    <property type="component" value="Unassembled WGS sequence"/>
</dbReference>
<dbReference type="PANTHER" id="PTHR32487">
    <property type="entry name" value="3-OXO-DELTA(4,5)-STEROID 5-BETA-REDUCTASE"/>
    <property type="match status" value="1"/>
</dbReference>
<dbReference type="EMBL" id="RAVZ01000195">
    <property type="protein sequence ID" value="RKG82379.1"/>
    <property type="molecule type" value="Genomic_DNA"/>
</dbReference>
<dbReference type="AlphaFoldDB" id="A0A3A8IFZ9"/>
<keyword evidence="3" id="KW-1185">Reference proteome</keyword>